<reference evidence="1" key="1">
    <citation type="submission" date="2021-05" db="EMBL/GenBank/DDBJ databases">
        <authorList>
            <person name="Alioto T."/>
            <person name="Alioto T."/>
            <person name="Gomez Garrido J."/>
        </authorList>
    </citation>
    <scope>NUCLEOTIDE SEQUENCE</scope>
</reference>
<evidence type="ECO:0000313" key="1">
    <source>
        <dbReference type="EMBL" id="CAG6690035.1"/>
    </source>
</evidence>
<sequence length="101" mass="11476">MLALPMLSVHITRKSCFHSLGITRKIDLATLVAWLRVVRLNFSSFGQTISTARDRYKYFAKKHRCRSSIFPWKCYKTNQPSHWLSMHGGEGVLGSIHGAGI</sequence>
<dbReference type="EMBL" id="HBUF01295354">
    <property type="protein sequence ID" value="CAG6690035.1"/>
    <property type="molecule type" value="Transcribed_RNA"/>
</dbReference>
<dbReference type="AlphaFoldDB" id="A0A8D8XCY4"/>
<name>A0A8D8XCY4_9HEMI</name>
<organism evidence="1">
    <name type="scientific">Cacopsylla melanoneura</name>
    <dbReference type="NCBI Taxonomy" id="428564"/>
    <lineage>
        <taxon>Eukaryota</taxon>
        <taxon>Metazoa</taxon>
        <taxon>Ecdysozoa</taxon>
        <taxon>Arthropoda</taxon>
        <taxon>Hexapoda</taxon>
        <taxon>Insecta</taxon>
        <taxon>Pterygota</taxon>
        <taxon>Neoptera</taxon>
        <taxon>Paraneoptera</taxon>
        <taxon>Hemiptera</taxon>
        <taxon>Sternorrhyncha</taxon>
        <taxon>Psylloidea</taxon>
        <taxon>Psyllidae</taxon>
        <taxon>Psyllinae</taxon>
        <taxon>Cacopsylla</taxon>
    </lineage>
</organism>
<accession>A0A8D8XCY4</accession>
<proteinExistence type="predicted"/>
<protein>
    <submittedName>
        <fullName evidence="1">Uncharacterized protein</fullName>
    </submittedName>
</protein>